<dbReference type="Proteomes" id="UP000193642">
    <property type="component" value="Unassembled WGS sequence"/>
</dbReference>
<dbReference type="AlphaFoldDB" id="A0A1Y2CAK0"/>
<keyword evidence="2" id="KW-1185">Reference proteome</keyword>
<evidence type="ECO:0000313" key="1">
    <source>
        <dbReference type="EMBL" id="ORY44063.1"/>
    </source>
</evidence>
<name>A0A1Y2CAK0_9FUNG</name>
<dbReference type="OrthoDB" id="2131538at2759"/>
<comment type="caution">
    <text evidence="1">The sequence shown here is derived from an EMBL/GenBank/DDBJ whole genome shotgun (WGS) entry which is preliminary data.</text>
</comment>
<gene>
    <name evidence="1" type="ORF">BCR33DRAFT_850717</name>
</gene>
<protein>
    <submittedName>
        <fullName evidence="1">Uncharacterized protein</fullName>
    </submittedName>
</protein>
<organism evidence="1 2">
    <name type="scientific">Rhizoclosmatium globosum</name>
    <dbReference type="NCBI Taxonomy" id="329046"/>
    <lineage>
        <taxon>Eukaryota</taxon>
        <taxon>Fungi</taxon>
        <taxon>Fungi incertae sedis</taxon>
        <taxon>Chytridiomycota</taxon>
        <taxon>Chytridiomycota incertae sedis</taxon>
        <taxon>Chytridiomycetes</taxon>
        <taxon>Chytridiales</taxon>
        <taxon>Chytriomycetaceae</taxon>
        <taxon>Rhizoclosmatium</taxon>
    </lineage>
</organism>
<accession>A0A1Y2CAK0</accession>
<reference evidence="1 2" key="1">
    <citation type="submission" date="2016-07" db="EMBL/GenBank/DDBJ databases">
        <title>Pervasive Adenine N6-methylation of Active Genes in Fungi.</title>
        <authorList>
            <consortium name="DOE Joint Genome Institute"/>
            <person name="Mondo S.J."/>
            <person name="Dannebaum R.O."/>
            <person name="Kuo R.C."/>
            <person name="Labutti K."/>
            <person name="Haridas S."/>
            <person name="Kuo A."/>
            <person name="Salamov A."/>
            <person name="Ahrendt S.R."/>
            <person name="Lipzen A."/>
            <person name="Sullivan W."/>
            <person name="Andreopoulos W.B."/>
            <person name="Clum A."/>
            <person name="Lindquist E."/>
            <person name="Daum C."/>
            <person name="Ramamoorthy G.K."/>
            <person name="Gryganskyi A."/>
            <person name="Culley D."/>
            <person name="Magnuson J.K."/>
            <person name="James T.Y."/>
            <person name="O'Malley M.A."/>
            <person name="Stajich J.E."/>
            <person name="Spatafora J.W."/>
            <person name="Visel A."/>
            <person name="Grigoriev I.V."/>
        </authorList>
    </citation>
    <scope>NUCLEOTIDE SEQUENCE [LARGE SCALE GENOMIC DNA]</scope>
    <source>
        <strain evidence="1 2">JEL800</strain>
    </source>
</reference>
<proteinExistence type="predicted"/>
<sequence length="348" mass="39108">MVETPPIAESTTTFVFRRSRTLALKGRRGIEVLRLSADGSVDPEPVFLFHQMEFCSSSPYTLCNFRVQSTANPNDLLDFEPYGYALGFSVRDREFKSLPFDVNAMRNMTAICDVTLAETNLTWEEQDAEYISFRELKQRYQKVTYPEPKTNPRSLQEDYKTVIALEASKACKKPLDRIVYRTDADQPLAPKAKLKLSDDKAYKITSVLNLRHATGLQAASGALQLSAIPNEGQVFAVATVDRLKLYRGKSWEEVEIWDGIGGVEDDGEFPVFGNVVFNTGAPGFEQLGLKWNGESNDNTLALFGSIICAWQSDCINPRGPFKLRNLEIKLDRGRQAFWMAVTGICEVM</sequence>
<dbReference type="EMBL" id="MCGO01000023">
    <property type="protein sequence ID" value="ORY44063.1"/>
    <property type="molecule type" value="Genomic_DNA"/>
</dbReference>
<evidence type="ECO:0000313" key="2">
    <source>
        <dbReference type="Proteomes" id="UP000193642"/>
    </source>
</evidence>